<dbReference type="GO" id="GO:0042450">
    <property type="term" value="P:L-arginine biosynthetic process via ornithine"/>
    <property type="evidence" value="ECO:0007669"/>
    <property type="project" value="UniProtKB-UniRule"/>
</dbReference>
<dbReference type="CDD" id="cd04250">
    <property type="entry name" value="AAK_NAGK-C"/>
    <property type="match status" value="1"/>
</dbReference>
<evidence type="ECO:0000256" key="8">
    <source>
        <dbReference type="ARBA" id="ARBA00048141"/>
    </source>
</evidence>
<comment type="function">
    <text evidence="9">Catalyzes the ATP-dependent phosphorylation of N-acetyl-L-glutamate.</text>
</comment>
<dbReference type="InterPro" id="IPR037528">
    <property type="entry name" value="ArgB"/>
</dbReference>
<reference evidence="11 12" key="1">
    <citation type="submission" date="2018-06" db="EMBL/GenBank/DDBJ databases">
        <authorList>
            <consortium name="Pathogen Informatics"/>
            <person name="Doyle S."/>
        </authorList>
    </citation>
    <scope>NUCLEOTIDE SEQUENCE [LARGE SCALE GENOMIC DNA]</scope>
    <source>
        <strain evidence="11 12">NCTC12475</strain>
    </source>
</reference>
<keyword evidence="5 9" id="KW-0547">Nucleotide-binding</keyword>
<evidence type="ECO:0000256" key="6">
    <source>
        <dbReference type="ARBA" id="ARBA00022777"/>
    </source>
</evidence>
<dbReference type="GO" id="GO:0003991">
    <property type="term" value="F:acetylglutamate kinase activity"/>
    <property type="evidence" value="ECO:0007669"/>
    <property type="project" value="UniProtKB-UniRule"/>
</dbReference>
<name>A0A381DH83_9BACT</name>
<dbReference type="NCBIfam" id="TIGR00761">
    <property type="entry name" value="argB"/>
    <property type="match status" value="1"/>
</dbReference>
<comment type="subcellular location">
    <subcellularLocation>
        <location evidence="9">Cytoplasm</location>
    </subcellularLocation>
</comment>
<dbReference type="InterPro" id="IPR036393">
    <property type="entry name" value="AceGlu_kinase-like_sf"/>
</dbReference>
<feature type="binding site" evidence="9">
    <location>
        <position position="86"/>
    </location>
    <ligand>
        <name>substrate</name>
    </ligand>
</feature>
<dbReference type="PIRSF" id="PIRSF000728">
    <property type="entry name" value="NAGK"/>
    <property type="match status" value="1"/>
</dbReference>
<keyword evidence="3 9" id="KW-0028">Amino-acid biosynthesis</keyword>
<comment type="catalytic activity">
    <reaction evidence="8 9">
        <text>N-acetyl-L-glutamate + ATP = N-acetyl-L-glutamyl 5-phosphate + ADP</text>
        <dbReference type="Rhea" id="RHEA:14629"/>
        <dbReference type="ChEBI" id="CHEBI:30616"/>
        <dbReference type="ChEBI" id="CHEBI:44337"/>
        <dbReference type="ChEBI" id="CHEBI:57936"/>
        <dbReference type="ChEBI" id="CHEBI:456216"/>
        <dbReference type="EC" id="2.7.2.8"/>
    </reaction>
</comment>
<dbReference type="FunFam" id="3.40.1160.10:FF:000004">
    <property type="entry name" value="Acetylglutamate kinase"/>
    <property type="match status" value="1"/>
</dbReference>
<protein>
    <recommendedName>
        <fullName evidence="9">Acetylglutamate kinase</fullName>
        <ecNumber evidence="9">2.7.2.8</ecNumber>
    </recommendedName>
    <alternativeName>
        <fullName evidence="9">N-acetyl-L-glutamate 5-phosphotransferase</fullName>
    </alternativeName>
    <alternativeName>
        <fullName evidence="9">NAG kinase</fullName>
        <shortName evidence="9">NAGK</shortName>
    </alternativeName>
</protein>
<dbReference type="InterPro" id="IPR004662">
    <property type="entry name" value="AcgluKinase_fam"/>
</dbReference>
<dbReference type="EC" id="2.7.2.8" evidence="9"/>
<dbReference type="STRING" id="32024.GCA_000788295_00067"/>
<dbReference type="SUPFAM" id="SSF53633">
    <property type="entry name" value="Carbamate kinase-like"/>
    <property type="match status" value="1"/>
</dbReference>
<dbReference type="GO" id="GO:0005737">
    <property type="term" value="C:cytoplasm"/>
    <property type="evidence" value="ECO:0007669"/>
    <property type="project" value="UniProtKB-SubCell"/>
</dbReference>
<comment type="similarity">
    <text evidence="9">Belongs to the acetylglutamate kinase family. ArgB subfamily.</text>
</comment>
<dbReference type="GeneID" id="93090600"/>
<dbReference type="GO" id="GO:0005524">
    <property type="term" value="F:ATP binding"/>
    <property type="evidence" value="ECO:0007669"/>
    <property type="project" value="UniProtKB-UniRule"/>
</dbReference>
<evidence type="ECO:0000256" key="2">
    <source>
        <dbReference type="ARBA" id="ARBA00022571"/>
    </source>
</evidence>
<keyword evidence="2 9" id="KW-0055">Arginine biosynthesis</keyword>
<dbReference type="PRINTS" id="PR00474">
    <property type="entry name" value="GLU5KINASE"/>
</dbReference>
<dbReference type="PANTHER" id="PTHR23342">
    <property type="entry name" value="N-ACETYLGLUTAMATE SYNTHASE"/>
    <property type="match status" value="1"/>
</dbReference>
<keyword evidence="7 9" id="KW-0067">ATP-binding</keyword>
<organism evidence="11 12">
    <name type="scientific">Campylobacter sputorum subsp. sputorum</name>
    <dbReference type="NCBI Taxonomy" id="32024"/>
    <lineage>
        <taxon>Bacteria</taxon>
        <taxon>Pseudomonadati</taxon>
        <taxon>Campylobacterota</taxon>
        <taxon>Epsilonproteobacteria</taxon>
        <taxon>Campylobacterales</taxon>
        <taxon>Campylobacteraceae</taxon>
        <taxon>Campylobacter</taxon>
    </lineage>
</organism>
<feature type="binding site" evidence="9">
    <location>
        <position position="181"/>
    </location>
    <ligand>
        <name>substrate</name>
    </ligand>
</feature>
<evidence type="ECO:0000256" key="4">
    <source>
        <dbReference type="ARBA" id="ARBA00022679"/>
    </source>
</evidence>
<evidence type="ECO:0000256" key="7">
    <source>
        <dbReference type="ARBA" id="ARBA00022840"/>
    </source>
</evidence>
<dbReference type="AlphaFoldDB" id="A0A381DH83"/>
<dbReference type="HAMAP" id="MF_00082">
    <property type="entry name" value="ArgB"/>
    <property type="match status" value="1"/>
</dbReference>
<dbReference type="UniPathway" id="UPA00068">
    <property type="reaction ID" value="UER00107"/>
</dbReference>
<dbReference type="OrthoDB" id="9803155at2"/>
<dbReference type="InterPro" id="IPR001048">
    <property type="entry name" value="Asp/Glu/Uridylate_kinase"/>
</dbReference>
<feature type="binding site" evidence="9">
    <location>
        <begin position="64"/>
        <end position="65"/>
    </location>
    <ligand>
        <name>substrate</name>
    </ligand>
</feature>
<dbReference type="InterPro" id="IPR041727">
    <property type="entry name" value="NAGK-C"/>
</dbReference>
<dbReference type="InterPro" id="IPR001057">
    <property type="entry name" value="Glu/AcGlu_kinase"/>
</dbReference>
<evidence type="ECO:0000256" key="1">
    <source>
        <dbReference type="ARBA" id="ARBA00004828"/>
    </source>
</evidence>
<dbReference type="Gene3D" id="3.40.1160.10">
    <property type="entry name" value="Acetylglutamate kinase-like"/>
    <property type="match status" value="1"/>
</dbReference>
<dbReference type="EMBL" id="UFVD01000001">
    <property type="protein sequence ID" value="SUX09687.1"/>
    <property type="molecule type" value="Genomic_DNA"/>
</dbReference>
<sequence>MHTSIKTAEIILSALPYIQKFRDKIIVVKFGGSTQIKPEFKQEFARDMVLLQIVGIKVVIVHGGGKKINEFLQKTNIQSEFVNGIRKTSLEVLEVAEMVLCGNINKELTNLLNFHGAKSIGISGKDLGLFKAKALDMDNLGFVGKITDVNASAINDLLNLGIMPVISPIAAGDENSVNGYNVNADLCACEIAKALHASKVVFLSDISGILDKNQKLISKLNKDDIKRLIDDGTISGGMIPKALSCVECIENGVEKAHIINGKITHSILLELFTDVGIGSMIG</sequence>
<keyword evidence="6 9" id="KW-0418">Kinase</keyword>
<evidence type="ECO:0000256" key="9">
    <source>
        <dbReference type="HAMAP-Rule" id="MF_00082"/>
    </source>
</evidence>
<keyword evidence="4 9" id="KW-0808">Transferase</keyword>
<feature type="site" description="Transition state stabilizer" evidence="9">
    <location>
        <position position="241"/>
    </location>
</feature>
<evidence type="ECO:0000256" key="3">
    <source>
        <dbReference type="ARBA" id="ARBA00022605"/>
    </source>
</evidence>
<comment type="pathway">
    <text evidence="1 9">Amino-acid biosynthesis; L-arginine biosynthesis; N(2)-acetyl-L-ornithine from L-glutamate: step 2/4.</text>
</comment>
<dbReference type="Pfam" id="PF00696">
    <property type="entry name" value="AA_kinase"/>
    <property type="match status" value="1"/>
</dbReference>
<evidence type="ECO:0000313" key="12">
    <source>
        <dbReference type="Proteomes" id="UP000254920"/>
    </source>
</evidence>
<feature type="domain" description="Aspartate/glutamate/uridylate kinase" evidence="10">
    <location>
        <begin position="24"/>
        <end position="260"/>
    </location>
</feature>
<gene>
    <name evidence="9 11" type="primary">argB</name>
    <name evidence="11" type="ORF">NCTC12475_00150</name>
</gene>
<proteinExistence type="inferred from homology"/>
<dbReference type="Proteomes" id="UP000254920">
    <property type="component" value="Unassembled WGS sequence"/>
</dbReference>
<keyword evidence="12" id="KW-1185">Reference proteome</keyword>
<evidence type="ECO:0000313" key="11">
    <source>
        <dbReference type="EMBL" id="SUX09687.1"/>
    </source>
</evidence>
<dbReference type="RefSeq" id="WP_089182428.1">
    <property type="nucleotide sequence ID" value="NZ_CP043427.1"/>
</dbReference>
<feature type="site" description="Transition state stabilizer" evidence="9">
    <location>
        <position position="29"/>
    </location>
</feature>
<evidence type="ECO:0000256" key="5">
    <source>
        <dbReference type="ARBA" id="ARBA00022741"/>
    </source>
</evidence>
<dbReference type="PANTHER" id="PTHR23342:SF0">
    <property type="entry name" value="N-ACETYLGLUTAMATE SYNTHASE, MITOCHONDRIAL"/>
    <property type="match status" value="1"/>
</dbReference>
<accession>A0A381DH83</accession>
<evidence type="ECO:0000259" key="10">
    <source>
        <dbReference type="Pfam" id="PF00696"/>
    </source>
</evidence>
<keyword evidence="9" id="KW-0963">Cytoplasm</keyword>